<dbReference type="STRING" id="1182545.A0A072PAT1"/>
<feature type="compositionally biased region" description="Low complexity" evidence="1">
    <location>
        <begin position="86"/>
        <end position="110"/>
    </location>
</feature>
<accession>A0A072PAT1</accession>
<dbReference type="RefSeq" id="XP_013258958.1">
    <property type="nucleotide sequence ID" value="XM_013403504.1"/>
</dbReference>
<dbReference type="GeneID" id="25282862"/>
<gene>
    <name evidence="2" type="ORF">A1O9_07949</name>
</gene>
<dbReference type="EMBL" id="AMGV01000006">
    <property type="protein sequence ID" value="KEF56368.1"/>
    <property type="molecule type" value="Genomic_DNA"/>
</dbReference>
<feature type="compositionally biased region" description="Gly residues" evidence="1">
    <location>
        <begin position="278"/>
        <end position="290"/>
    </location>
</feature>
<evidence type="ECO:0000313" key="3">
    <source>
        <dbReference type="Proteomes" id="UP000027920"/>
    </source>
</evidence>
<feature type="compositionally biased region" description="Polar residues" evidence="1">
    <location>
        <begin position="1"/>
        <end position="15"/>
    </location>
</feature>
<evidence type="ECO:0000256" key="1">
    <source>
        <dbReference type="SAM" id="MobiDB-lite"/>
    </source>
</evidence>
<evidence type="ECO:0000313" key="2">
    <source>
        <dbReference type="EMBL" id="KEF56368.1"/>
    </source>
</evidence>
<feature type="compositionally biased region" description="Low complexity" evidence="1">
    <location>
        <begin position="34"/>
        <end position="70"/>
    </location>
</feature>
<name>A0A072PAT1_9EURO</name>
<protein>
    <submittedName>
        <fullName evidence="2">Uncharacterized protein</fullName>
    </submittedName>
</protein>
<feature type="compositionally biased region" description="Basic and acidic residues" evidence="1">
    <location>
        <begin position="257"/>
        <end position="267"/>
    </location>
</feature>
<comment type="caution">
    <text evidence="2">The sequence shown here is derived from an EMBL/GenBank/DDBJ whole genome shotgun (WGS) entry which is preliminary data.</text>
</comment>
<proteinExistence type="predicted"/>
<keyword evidence="3" id="KW-1185">Reference proteome</keyword>
<feature type="compositionally biased region" description="Low complexity" evidence="1">
    <location>
        <begin position="128"/>
        <end position="144"/>
    </location>
</feature>
<reference evidence="2 3" key="1">
    <citation type="submission" date="2013-03" db="EMBL/GenBank/DDBJ databases">
        <title>The Genome Sequence of Exophiala aquamarina CBS 119918.</title>
        <authorList>
            <consortium name="The Broad Institute Genomics Platform"/>
            <person name="Cuomo C."/>
            <person name="de Hoog S."/>
            <person name="Gorbushina A."/>
            <person name="Walker B."/>
            <person name="Young S.K."/>
            <person name="Zeng Q."/>
            <person name="Gargeya S."/>
            <person name="Fitzgerald M."/>
            <person name="Haas B."/>
            <person name="Abouelleil A."/>
            <person name="Allen A.W."/>
            <person name="Alvarado L."/>
            <person name="Arachchi H.M."/>
            <person name="Berlin A.M."/>
            <person name="Chapman S.B."/>
            <person name="Gainer-Dewar J."/>
            <person name="Goldberg J."/>
            <person name="Griggs A."/>
            <person name="Gujja S."/>
            <person name="Hansen M."/>
            <person name="Howarth C."/>
            <person name="Imamovic A."/>
            <person name="Ireland A."/>
            <person name="Larimer J."/>
            <person name="McCowan C."/>
            <person name="Murphy C."/>
            <person name="Pearson M."/>
            <person name="Poon T.W."/>
            <person name="Priest M."/>
            <person name="Roberts A."/>
            <person name="Saif S."/>
            <person name="Shea T."/>
            <person name="Sisk P."/>
            <person name="Sykes S."/>
            <person name="Wortman J."/>
            <person name="Nusbaum C."/>
            <person name="Birren B."/>
        </authorList>
    </citation>
    <scope>NUCLEOTIDE SEQUENCE [LARGE SCALE GENOMIC DNA]</scope>
    <source>
        <strain evidence="2 3">CBS 119918</strain>
    </source>
</reference>
<feature type="compositionally biased region" description="Low complexity" evidence="1">
    <location>
        <begin position="228"/>
        <end position="240"/>
    </location>
</feature>
<dbReference type="AlphaFoldDB" id="A0A072PAT1"/>
<dbReference type="OrthoDB" id="4161676at2759"/>
<dbReference type="Proteomes" id="UP000027920">
    <property type="component" value="Unassembled WGS sequence"/>
</dbReference>
<dbReference type="HOGENOM" id="CLU_860620_0_0_1"/>
<feature type="region of interest" description="Disordered" evidence="1">
    <location>
        <begin position="1"/>
        <end position="290"/>
    </location>
</feature>
<dbReference type="VEuPathDB" id="FungiDB:A1O9_07949"/>
<sequence length="290" mass="28323">METIKNTVANVLGSSKSDEADTATHGTLGHHGHSSNTTDTTGSHHGTSGTTTDTLSHNSGTTTGVTGSMGDAAPSFHDQSRGGTGSTLSQGGTGTSTTGTHGTGLGRETTAASGTTGVKHGTNEGTATTGVGHGTSDTTTTHGTKSNDLSPSQSHPDRKDAQSPDQGPDPALVGDAKDHPKMVGQGAPGSHSAVFGLTPDGKKHKESSHGAAPIRPAHSKETTLGRKSVVGASGADSGGDTVSGGRGGVSDQIDAPDTGKKGLERTDPAPISASNSGGKPGAGLTGLGQS</sequence>
<organism evidence="2 3">
    <name type="scientific">Exophiala aquamarina CBS 119918</name>
    <dbReference type="NCBI Taxonomy" id="1182545"/>
    <lineage>
        <taxon>Eukaryota</taxon>
        <taxon>Fungi</taxon>
        <taxon>Dikarya</taxon>
        <taxon>Ascomycota</taxon>
        <taxon>Pezizomycotina</taxon>
        <taxon>Eurotiomycetes</taxon>
        <taxon>Chaetothyriomycetidae</taxon>
        <taxon>Chaetothyriales</taxon>
        <taxon>Herpotrichiellaceae</taxon>
        <taxon>Exophiala</taxon>
    </lineage>
</organism>